<reference evidence="7" key="1">
    <citation type="journal article" date="2021" name="Nat. Commun.">
        <title>Genetic determinants of endophytism in the Arabidopsis root mycobiome.</title>
        <authorList>
            <person name="Mesny F."/>
            <person name="Miyauchi S."/>
            <person name="Thiergart T."/>
            <person name="Pickel B."/>
            <person name="Atanasova L."/>
            <person name="Karlsson M."/>
            <person name="Huettel B."/>
            <person name="Barry K.W."/>
            <person name="Haridas S."/>
            <person name="Chen C."/>
            <person name="Bauer D."/>
            <person name="Andreopoulos W."/>
            <person name="Pangilinan J."/>
            <person name="LaButti K."/>
            <person name="Riley R."/>
            <person name="Lipzen A."/>
            <person name="Clum A."/>
            <person name="Drula E."/>
            <person name="Henrissat B."/>
            <person name="Kohler A."/>
            <person name="Grigoriev I.V."/>
            <person name="Martin F.M."/>
            <person name="Hacquard S."/>
        </authorList>
    </citation>
    <scope>NUCLEOTIDE SEQUENCE</scope>
    <source>
        <strain evidence="7">MPI-SDFR-AT-0068</strain>
    </source>
</reference>
<dbReference type="InterPro" id="IPR001138">
    <property type="entry name" value="Zn2Cys6_DnaBD"/>
</dbReference>
<evidence type="ECO:0000313" key="8">
    <source>
        <dbReference type="Proteomes" id="UP000813427"/>
    </source>
</evidence>
<feature type="domain" description="Zn(2)-C6 fungal-type" evidence="6">
    <location>
        <begin position="12"/>
        <end position="66"/>
    </location>
</feature>
<evidence type="ECO:0000256" key="5">
    <source>
        <dbReference type="SAM" id="MobiDB-lite"/>
    </source>
</evidence>
<dbReference type="InterPro" id="IPR036864">
    <property type="entry name" value="Zn2-C6_fun-type_DNA-bd_sf"/>
</dbReference>
<organism evidence="7 8">
    <name type="scientific">Fusarium tricinctum</name>
    <dbReference type="NCBI Taxonomy" id="61284"/>
    <lineage>
        <taxon>Eukaryota</taxon>
        <taxon>Fungi</taxon>
        <taxon>Dikarya</taxon>
        <taxon>Ascomycota</taxon>
        <taxon>Pezizomycotina</taxon>
        <taxon>Sordariomycetes</taxon>
        <taxon>Hypocreomycetidae</taxon>
        <taxon>Hypocreales</taxon>
        <taxon>Nectriaceae</taxon>
        <taxon>Fusarium</taxon>
        <taxon>Fusarium tricinctum species complex</taxon>
    </lineage>
</organism>
<sequence>MMQRRSQSLQRTRASQACDFCHSRGLKCRWPSRVESASQEQHSNCFTCVDYGAQCTMDRPVRKRGRKPTVSSAKSCTRSQGDSQVSDFKSPECLHRLIDIYRNTMYQCYFPFLSENDLEMRWANTIPTDNEPSYMLLMALCAVSAQSLTLKAVFDSTLLGDVIPHNSDSYFTEAISRIPVRVPDSHDLDYLRSFGLLAVYSLRSGNKGELHRYLGLCHAWIAQHGFHNEDHWDSSISLLEVDDRRRLFWCVYRLEIHSACVLGHIIRLPEAQVTVLYPRITPTMKRETQAWTAGWDYITDLFRLMEYAILNLRQQKPPKATAVFCERPSPTALLESLAQLKASKPFVLRVLSQSPDELQSNRCKFMAVQITCTEALVNIMGLLHRQAPVSEVVKVAEQFLNEITEASLIMFKVASSQIIHQLLGVGHMIYNAFLYDESQSQLAVGRLITYLEDIVKSLEQDIPTAAEAREQLQKLAQCII</sequence>
<gene>
    <name evidence="7" type="ORF">BKA59DRAFT_503252</name>
</gene>
<keyword evidence="1" id="KW-0479">Metal-binding</keyword>
<evidence type="ECO:0000256" key="4">
    <source>
        <dbReference type="ARBA" id="ARBA00023242"/>
    </source>
</evidence>
<dbReference type="PANTHER" id="PTHR47424">
    <property type="entry name" value="REGULATORY PROTEIN GAL4"/>
    <property type="match status" value="1"/>
</dbReference>
<evidence type="ECO:0000256" key="1">
    <source>
        <dbReference type="ARBA" id="ARBA00022723"/>
    </source>
</evidence>
<dbReference type="Pfam" id="PF04082">
    <property type="entry name" value="Fungal_trans"/>
    <property type="match status" value="1"/>
</dbReference>
<comment type="caution">
    <text evidence="7">The sequence shown here is derived from an EMBL/GenBank/DDBJ whole genome shotgun (WGS) entry which is preliminary data.</text>
</comment>
<accession>A0A8K0RSD0</accession>
<evidence type="ECO:0000256" key="2">
    <source>
        <dbReference type="ARBA" id="ARBA00023015"/>
    </source>
</evidence>
<dbReference type="GO" id="GO:0006351">
    <property type="term" value="P:DNA-templated transcription"/>
    <property type="evidence" value="ECO:0007669"/>
    <property type="project" value="InterPro"/>
</dbReference>
<feature type="compositionally biased region" description="Polar residues" evidence="5">
    <location>
        <begin position="69"/>
        <end position="83"/>
    </location>
</feature>
<dbReference type="GO" id="GO:0003677">
    <property type="term" value="F:DNA binding"/>
    <property type="evidence" value="ECO:0007669"/>
    <property type="project" value="InterPro"/>
</dbReference>
<evidence type="ECO:0000256" key="3">
    <source>
        <dbReference type="ARBA" id="ARBA00023163"/>
    </source>
</evidence>
<dbReference type="CDD" id="cd00067">
    <property type="entry name" value="GAL4"/>
    <property type="match status" value="1"/>
</dbReference>
<dbReference type="EMBL" id="JAGPXF010000006">
    <property type="protein sequence ID" value="KAH7239372.1"/>
    <property type="molecule type" value="Genomic_DNA"/>
</dbReference>
<keyword evidence="2" id="KW-0805">Transcription regulation</keyword>
<dbReference type="PANTHER" id="PTHR47424:SF6">
    <property type="entry name" value="PROLINE UTILIZATION TRANS-ACTIVATOR"/>
    <property type="match status" value="1"/>
</dbReference>
<feature type="region of interest" description="Disordered" evidence="5">
    <location>
        <begin position="62"/>
        <end position="83"/>
    </location>
</feature>
<protein>
    <recommendedName>
        <fullName evidence="6">Zn(2)-C6 fungal-type domain-containing protein</fullName>
    </recommendedName>
</protein>
<dbReference type="SMART" id="SM00066">
    <property type="entry name" value="GAL4"/>
    <property type="match status" value="1"/>
</dbReference>
<dbReference type="CDD" id="cd12148">
    <property type="entry name" value="fungal_TF_MHR"/>
    <property type="match status" value="1"/>
</dbReference>
<name>A0A8K0RSD0_9HYPO</name>
<keyword evidence="8" id="KW-1185">Reference proteome</keyword>
<dbReference type="InterPro" id="IPR007219">
    <property type="entry name" value="XnlR_reg_dom"/>
</dbReference>
<dbReference type="InterPro" id="IPR051127">
    <property type="entry name" value="Fungal_SecMet_Regulators"/>
</dbReference>
<dbReference type="SUPFAM" id="SSF57701">
    <property type="entry name" value="Zn2/Cys6 DNA-binding domain"/>
    <property type="match status" value="1"/>
</dbReference>
<dbReference type="AlphaFoldDB" id="A0A8K0RSD0"/>
<keyword evidence="3" id="KW-0804">Transcription</keyword>
<proteinExistence type="predicted"/>
<dbReference type="GO" id="GO:0000981">
    <property type="term" value="F:DNA-binding transcription factor activity, RNA polymerase II-specific"/>
    <property type="evidence" value="ECO:0007669"/>
    <property type="project" value="InterPro"/>
</dbReference>
<keyword evidence="4" id="KW-0539">Nucleus</keyword>
<dbReference type="GO" id="GO:0008270">
    <property type="term" value="F:zinc ion binding"/>
    <property type="evidence" value="ECO:0007669"/>
    <property type="project" value="InterPro"/>
</dbReference>
<evidence type="ECO:0000259" key="6">
    <source>
        <dbReference type="SMART" id="SM00066"/>
    </source>
</evidence>
<dbReference type="Proteomes" id="UP000813427">
    <property type="component" value="Unassembled WGS sequence"/>
</dbReference>
<dbReference type="Gene3D" id="4.10.240.10">
    <property type="entry name" value="Zn(2)-C6 fungal-type DNA-binding domain"/>
    <property type="match status" value="1"/>
</dbReference>
<dbReference type="OrthoDB" id="2123952at2759"/>
<evidence type="ECO:0000313" key="7">
    <source>
        <dbReference type="EMBL" id="KAH7239372.1"/>
    </source>
</evidence>